<dbReference type="InterPro" id="IPR015424">
    <property type="entry name" value="PyrdxlP-dep_Trfase"/>
</dbReference>
<evidence type="ECO:0000313" key="7">
    <source>
        <dbReference type="Proteomes" id="UP000586254"/>
    </source>
</evidence>
<dbReference type="Gene3D" id="3.90.1150.10">
    <property type="entry name" value="Aspartate Aminotransferase, domain 1"/>
    <property type="match status" value="1"/>
</dbReference>
<evidence type="ECO:0000256" key="2">
    <source>
        <dbReference type="ARBA" id="ARBA00037999"/>
    </source>
</evidence>
<dbReference type="PIRSF" id="PIRSF000390">
    <property type="entry name" value="PLP_StrS"/>
    <property type="match status" value="1"/>
</dbReference>
<dbReference type="PANTHER" id="PTHR30244:SF36">
    <property type="entry name" value="3-OXO-GLUCOSE-6-PHOSPHATE:GLUTAMATE AMINOTRANSFERASE"/>
    <property type="match status" value="1"/>
</dbReference>
<dbReference type="Proteomes" id="UP000586254">
    <property type="component" value="Unassembled WGS sequence"/>
</dbReference>
<accession>A0A853JPI4</accession>
<evidence type="ECO:0000256" key="3">
    <source>
        <dbReference type="PIRSR" id="PIRSR000390-1"/>
    </source>
</evidence>
<dbReference type="InterPro" id="IPR015422">
    <property type="entry name" value="PyrdxlP-dep_Trfase_small"/>
</dbReference>
<dbReference type="GO" id="GO:0030170">
    <property type="term" value="F:pyridoxal phosphate binding"/>
    <property type="evidence" value="ECO:0007669"/>
    <property type="project" value="UniProtKB-ARBA"/>
</dbReference>
<evidence type="ECO:0000256" key="4">
    <source>
        <dbReference type="PIRSR" id="PIRSR000390-2"/>
    </source>
</evidence>
<reference evidence="6 7" key="1">
    <citation type="submission" date="2020-07" db="EMBL/GenBank/DDBJ databases">
        <title>Organ Donor 1.</title>
        <authorList>
            <person name="Marsh A.J."/>
            <person name="Azcarate-Peril M.A."/>
        </authorList>
    </citation>
    <scope>NUCLEOTIDE SEQUENCE [LARGE SCALE GENOMIC DNA]</scope>
    <source>
        <strain evidence="6 7">AMC0717</strain>
    </source>
</reference>
<gene>
    <name evidence="6" type="ORF">H0N91_14180</name>
</gene>
<dbReference type="FunFam" id="3.40.640.10:FF:000089">
    <property type="entry name" value="Aminotransferase, DegT/DnrJ/EryC1/StrS family"/>
    <property type="match status" value="1"/>
</dbReference>
<dbReference type="InterPro" id="IPR015421">
    <property type="entry name" value="PyrdxlP-dep_Trfase_major"/>
</dbReference>
<dbReference type="Gene3D" id="3.40.640.10">
    <property type="entry name" value="Type I PLP-dependent aspartate aminotransferase-like (Major domain)"/>
    <property type="match status" value="1"/>
</dbReference>
<name>A0A853JPI4_9FIRM</name>
<dbReference type="EMBL" id="JACCKS010000017">
    <property type="protein sequence ID" value="NZA39243.1"/>
    <property type="molecule type" value="Genomic_DNA"/>
</dbReference>
<feature type="modified residue" description="N6-(pyridoxal phosphate)lysine" evidence="4">
    <location>
        <position position="185"/>
    </location>
</feature>
<protein>
    <submittedName>
        <fullName evidence="6">DegT/DnrJ/EryC1/StrS family aminotransferase</fullName>
    </submittedName>
</protein>
<dbReference type="InterPro" id="IPR000653">
    <property type="entry name" value="DegT/StrS_aminotransferase"/>
</dbReference>
<dbReference type="CDD" id="cd00616">
    <property type="entry name" value="AHBA_syn"/>
    <property type="match status" value="1"/>
</dbReference>
<keyword evidence="6" id="KW-0032">Aminotransferase</keyword>
<dbReference type="PANTHER" id="PTHR30244">
    <property type="entry name" value="TRANSAMINASE"/>
    <property type="match status" value="1"/>
</dbReference>
<dbReference type="GO" id="GO:0000271">
    <property type="term" value="P:polysaccharide biosynthetic process"/>
    <property type="evidence" value="ECO:0007669"/>
    <property type="project" value="TreeGrafter"/>
</dbReference>
<comment type="similarity">
    <text evidence="2 5">Belongs to the DegT/DnrJ/EryC1 family.</text>
</comment>
<organism evidence="6 7">
    <name type="scientific">Eubacterium callanderi</name>
    <dbReference type="NCBI Taxonomy" id="53442"/>
    <lineage>
        <taxon>Bacteria</taxon>
        <taxon>Bacillati</taxon>
        <taxon>Bacillota</taxon>
        <taxon>Clostridia</taxon>
        <taxon>Eubacteriales</taxon>
        <taxon>Eubacteriaceae</taxon>
        <taxon>Eubacterium</taxon>
    </lineage>
</organism>
<evidence type="ECO:0000256" key="1">
    <source>
        <dbReference type="ARBA" id="ARBA00022898"/>
    </source>
</evidence>
<keyword evidence="1 4" id="KW-0663">Pyridoxal phosphate</keyword>
<feature type="active site" description="Proton acceptor" evidence="3">
    <location>
        <position position="185"/>
    </location>
</feature>
<dbReference type="Pfam" id="PF01041">
    <property type="entry name" value="DegT_DnrJ_EryC1"/>
    <property type="match status" value="1"/>
</dbReference>
<dbReference type="GO" id="GO:0008483">
    <property type="term" value="F:transaminase activity"/>
    <property type="evidence" value="ECO:0007669"/>
    <property type="project" value="UniProtKB-KW"/>
</dbReference>
<proteinExistence type="inferred from homology"/>
<keyword evidence="6" id="KW-0808">Transferase</keyword>
<comment type="caution">
    <text evidence="6">The sequence shown here is derived from an EMBL/GenBank/DDBJ whole genome shotgun (WGS) entry which is preliminary data.</text>
</comment>
<dbReference type="AlphaFoldDB" id="A0A853JPI4"/>
<evidence type="ECO:0000313" key="6">
    <source>
        <dbReference type="EMBL" id="NZA39243.1"/>
    </source>
</evidence>
<sequence length="390" mass="43424">MIPLMNVSRQYTSIKEEIDTIVLKVLASGAYILGDTVKAFEEAYADYIGVNYAVGVGNGTDALVIALKSLNIGKADEVITTAMSFFATAEAIAAVGATPVFVDCTEDTFLIDPQKIEEKITVKTKAIIPVHLYGQCADMDTILGIAEKYKLYVIEDAAQAAGAEYKGKKAGSMGDIGCFSFFPTKNLGCAGDGGIIVTNQKSVYRKSRAYRVHGSGLDGQFTYQSLQGIDSTAEFDFKENLPKYYNFVIGYNSRLDALQAAILKTKLNHLDNWNKQRRIIAEKYNHQIFNPKVTLPYIAKENQPIFYVYMLKVKERDGFRKYLKENGIETGVYFPVPLHKQKVFESLGYQNGDFPNAEMVADHTVAIPMFPELSIEEQEKIVKCVNQYTE</sequence>
<dbReference type="SUPFAM" id="SSF53383">
    <property type="entry name" value="PLP-dependent transferases"/>
    <property type="match status" value="1"/>
</dbReference>
<evidence type="ECO:0000256" key="5">
    <source>
        <dbReference type="RuleBase" id="RU004508"/>
    </source>
</evidence>